<dbReference type="InterPro" id="IPR050072">
    <property type="entry name" value="Peptidase_M20A"/>
</dbReference>
<evidence type="ECO:0000256" key="3">
    <source>
        <dbReference type="ARBA" id="ARBA00022490"/>
    </source>
</evidence>
<dbReference type="CDD" id="cd03894">
    <property type="entry name" value="M20_ArgE"/>
    <property type="match status" value="1"/>
</dbReference>
<dbReference type="Gene3D" id="3.40.630.10">
    <property type="entry name" value="Zn peptidases"/>
    <property type="match status" value="1"/>
</dbReference>
<dbReference type="RefSeq" id="WP_168607306.1">
    <property type="nucleotide sequence ID" value="NZ_CP038852.1"/>
</dbReference>
<dbReference type="EC" id="3.5.1.16" evidence="11"/>
<keyword evidence="7 11" id="KW-0378">Hydrolase</keyword>
<comment type="cofactor">
    <cofactor evidence="1">
        <name>Zn(2+)</name>
        <dbReference type="ChEBI" id="CHEBI:29105"/>
    </cofactor>
</comment>
<keyword evidence="8" id="KW-0862">Zinc</keyword>
<evidence type="ECO:0000256" key="4">
    <source>
        <dbReference type="ARBA" id="ARBA00022571"/>
    </source>
</evidence>
<evidence type="ECO:0000313" key="12">
    <source>
        <dbReference type="Proteomes" id="UP000501094"/>
    </source>
</evidence>
<dbReference type="PROSITE" id="PS00759">
    <property type="entry name" value="ARGE_DAPE_CPG2_2"/>
    <property type="match status" value="1"/>
</dbReference>
<keyword evidence="9" id="KW-0170">Cobalt</keyword>
<evidence type="ECO:0000256" key="1">
    <source>
        <dbReference type="ARBA" id="ARBA00001947"/>
    </source>
</evidence>
<accession>A0A6H1Q5S5</accession>
<dbReference type="GO" id="GO:0046872">
    <property type="term" value="F:metal ion binding"/>
    <property type="evidence" value="ECO:0007669"/>
    <property type="project" value="UniProtKB-KW"/>
</dbReference>
<dbReference type="InterPro" id="IPR002933">
    <property type="entry name" value="Peptidase_M20"/>
</dbReference>
<keyword evidence="5" id="KW-0028">Amino-acid biosynthesis</keyword>
<dbReference type="Pfam" id="PF01546">
    <property type="entry name" value="Peptidase_M20"/>
    <property type="match status" value="1"/>
</dbReference>
<dbReference type="InterPro" id="IPR010169">
    <property type="entry name" value="AcOrn-deacetyl"/>
</dbReference>
<keyword evidence="4" id="KW-0055">Arginine biosynthesis</keyword>
<gene>
    <name evidence="11" type="primary">argE</name>
    <name evidence="11" type="ORF">E5R92_06615</name>
</gene>
<dbReference type="SUPFAM" id="SSF55031">
    <property type="entry name" value="Bacterial exopeptidase dimerisation domain"/>
    <property type="match status" value="1"/>
</dbReference>
<evidence type="ECO:0000256" key="5">
    <source>
        <dbReference type="ARBA" id="ARBA00022605"/>
    </source>
</evidence>
<organism evidence="11 12">
    <name type="scientific">Candidatus Pelagibacter giovannonii</name>
    <dbReference type="NCBI Taxonomy" id="2563896"/>
    <lineage>
        <taxon>Bacteria</taxon>
        <taxon>Pseudomonadati</taxon>
        <taxon>Pseudomonadota</taxon>
        <taxon>Alphaproteobacteria</taxon>
        <taxon>Candidatus Pelagibacterales</taxon>
        <taxon>Candidatus Pelagibacteraceae</taxon>
        <taxon>Candidatus Pelagibacter</taxon>
    </lineage>
</organism>
<evidence type="ECO:0000256" key="8">
    <source>
        <dbReference type="ARBA" id="ARBA00022833"/>
    </source>
</evidence>
<dbReference type="AlphaFoldDB" id="A0A6H1Q5S5"/>
<dbReference type="InterPro" id="IPR036264">
    <property type="entry name" value="Bact_exopeptidase_dim_dom"/>
</dbReference>
<dbReference type="EMBL" id="CP038852">
    <property type="protein sequence ID" value="QIZ21449.1"/>
    <property type="molecule type" value="Genomic_DNA"/>
</dbReference>
<dbReference type="Gene3D" id="3.30.70.360">
    <property type="match status" value="1"/>
</dbReference>
<dbReference type="GO" id="GO:0006526">
    <property type="term" value="P:L-arginine biosynthetic process"/>
    <property type="evidence" value="ECO:0007669"/>
    <property type="project" value="UniProtKB-KW"/>
</dbReference>
<dbReference type="NCBIfam" id="TIGR01892">
    <property type="entry name" value="AcOrn-deacetyl"/>
    <property type="match status" value="1"/>
</dbReference>
<dbReference type="Proteomes" id="UP000501094">
    <property type="component" value="Chromosome"/>
</dbReference>
<name>A0A6H1Q5S5_9PROT</name>
<keyword evidence="12" id="KW-1185">Reference proteome</keyword>
<evidence type="ECO:0000256" key="6">
    <source>
        <dbReference type="ARBA" id="ARBA00022723"/>
    </source>
</evidence>
<proteinExistence type="inferred from homology"/>
<evidence type="ECO:0000256" key="9">
    <source>
        <dbReference type="ARBA" id="ARBA00023285"/>
    </source>
</evidence>
<dbReference type="Pfam" id="PF07687">
    <property type="entry name" value="M20_dimer"/>
    <property type="match status" value="1"/>
</dbReference>
<reference evidence="11 12" key="1">
    <citation type="journal article" date="2020" name="Nat. Microbiol.">
        <title>Lysogenic host-virus interactions in SAR11 marine bacteria.</title>
        <authorList>
            <person name="Morris R.M."/>
            <person name="Cain K.R."/>
            <person name="Hvorecny K.L."/>
            <person name="Kollman J.M."/>
        </authorList>
    </citation>
    <scope>NUCLEOTIDE SEQUENCE [LARGE SCALE GENOMIC DNA]</scope>
    <source>
        <strain evidence="11 12">NP1</strain>
    </source>
</reference>
<evidence type="ECO:0000256" key="2">
    <source>
        <dbReference type="ARBA" id="ARBA00005691"/>
    </source>
</evidence>
<dbReference type="InterPro" id="IPR001261">
    <property type="entry name" value="ArgE/DapE_CS"/>
</dbReference>
<sequence length="396" mass="43743">MSTENSSDQLFNNSVKILTDLISFKTISGEDNSSLINYCDEILKKLGATSFKTYDDEKKRVNLFATLKAKNSNNKKPIILSGHTDVVPVSKGWSSDPFTATIREDKLYGRGSCDMKGFIACTLAYAPIYSKSNLDRDIHFSFTFDEETACQGAPILIEELKKREIKDGICVIGEPTNMKIIDAHKGCYEYTTYFKGLAGHSSAPHKGVSAVEYASRYVNKLIELREKLKSRAPKDSIFDPPYSTLSIGGVFGGIAHNVIADKCHVNWETRPVDKDDGVFLNQEIDKYANEVLLPEMKKIFPTASIEKDIIGEIVGFDRQDKSDACELISSLTGDNSRQVVSFGTEAGLFQEIGISTVVCGPGSIEQAHKIDEFIVLDELKKCLALLDGIKNNSISN</sequence>
<dbReference type="PANTHER" id="PTHR43808:SF31">
    <property type="entry name" value="N-ACETYL-L-CITRULLINE DEACETYLASE"/>
    <property type="match status" value="1"/>
</dbReference>
<feature type="domain" description="Peptidase M20 dimerisation" evidence="10">
    <location>
        <begin position="183"/>
        <end position="293"/>
    </location>
</feature>
<evidence type="ECO:0000256" key="7">
    <source>
        <dbReference type="ARBA" id="ARBA00022801"/>
    </source>
</evidence>
<protein>
    <submittedName>
        <fullName evidence="11">Acetylornithine deacetylase</fullName>
        <ecNumber evidence="11">3.5.1.16</ecNumber>
    </submittedName>
</protein>
<evidence type="ECO:0000313" key="11">
    <source>
        <dbReference type="EMBL" id="QIZ21449.1"/>
    </source>
</evidence>
<dbReference type="InterPro" id="IPR011650">
    <property type="entry name" value="Peptidase_M20_dimer"/>
</dbReference>
<dbReference type="SUPFAM" id="SSF53187">
    <property type="entry name" value="Zn-dependent exopeptidases"/>
    <property type="match status" value="1"/>
</dbReference>
<dbReference type="GO" id="GO:0008777">
    <property type="term" value="F:acetylornithine deacetylase activity"/>
    <property type="evidence" value="ECO:0007669"/>
    <property type="project" value="UniProtKB-EC"/>
</dbReference>
<evidence type="ECO:0000259" key="10">
    <source>
        <dbReference type="Pfam" id="PF07687"/>
    </source>
</evidence>
<keyword evidence="6" id="KW-0479">Metal-binding</keyword>
<comment type="similarity">
    <text evidence="2">Belongs to the peptidase M20A family. ArgE subfamily.</text>
</comment>
<dbReference type="NCBIfam" id="NF005710">
    <property type="entry name" value="PRK07522.1"/>
    <property type="match status" value="1"/>
</dbReference>
<dbReference type="KEGG" id="peg:E5R92_06615"/>
<dbReference type="PANTHER" id="PTHR43808">
    <property type="entry name" value="ACETYLORNITHINE DEACETYLASE"/>
    <property type="match status" value="1"/>
</dbReference>
<keyword evidence="3" id="KW-0963">Cytoplasm</keyword>